<keyword evidence="2" id="KW-0288">FMN</keyword>
<dbReference type="InterPro" id="IPR004136">
    <property type="entry name" value="NMO"/>
</dbReference>
<dbReference type="Proteomes" id="UP001596084">
    <property type="component" value="Unassembled WGS sequence"/>
</dbReference>
<keyword evidence="3 4" id="KW-0560">Oxidoreductase</keyword>
<evidence type="ECO:0000313" key="4">
    <source>
        <dbReference type="EMBL" id="MFC5521019.1"/>
    </source>
</evidence>
<evidence type="ECO:0000313" key="5">
    <source>
        <dbReference type="Proteomes" id="UP001596084"/>
    </source>
</evidence>
<protein>
    <submittedName>
        <fullName evidence="4">NAD(P)H-dependent flavin oxidoreductase</fullName>
        <ecNumber evidence="4">1.13.12.-</ecNumber>
    </submittedName>
</protein>
<accession>A0ABW0QE74</accession>
<dbReference type="EMBL" id="JBHSMX010000012">
    <property type="protein sequence ID" value="MFC5521019.1"/>
    <property type="molecule type" value="Genomic_DNA"/>
</dbReference>
<dbReference type="PANTHER" id="PTHR32332">
    <property type="entry name" value="2-NITROPROPANE DIOXYGENASE"/>
    <property type="match status" value="1"/>
</dbReference>
<dbReference type="PANTHER" id="PTHR32332:SF20">
    <property type="entry name" value="2-NITROPROPANE DIOXYGENASE-LIKE PROTEIN"/>
    <property type="match status" value="1"/>
</dbReference>
<keyword evidence="1" id="KW-0285">Flavoprotein</keyword>
<evidence type="ECO:0000256" key="3">
    <source>
        <dbReference type="ARBA" id="ARBA00023002"/>
    </source>
</evidence>
<dbReference type="CDD" id="cd04730">
    <property type="entry name" value="NPD_like"/>
    <property type="match status" value="1"/>
</dbReference>
<dbReference type="EC" id="1.13.12.-" evidence="4"/>
<name>A0ABW0QE74_9BURK</name>
<keyword evidence="5" id="KW-1185">Reference proteome</keyword>
<dbReference type="SUPFAM" id="SSF51412">
    <property type="entry name" value="Inosine monophosphate dehydrogenase (IMPDH)"/>
    <property type="match status" value="1"/>
</dbReference>
<dbReference type="GO" id="GO:0016491">
    <property type="term" value="F:oxidoreductase activity"/>
    <property type="evidence" value="ECO:0007669"/>
    <property type="project" value="UniProtKB-KW"/>
</dbReference>
<dbReference type="Pfam" id="PF03060">
    <property type="entry name" value="NMO"/>
    <property type="match status" value="2"/>
</dbReference>
<dbReference type="InterPro" id="IPR013785">
    <property type="entry name" value="Aldolase_TIM"/>
</dbReference>
<dbReference type="Gene3D" id="3.20.20.70">
    <property type="entry name" value="Aldolase class I"/>
    <property type="match status" value="1"/>
</dbReference>
<comment type="caution">
    <text evidence="4">The sequence shown here is derived from an EMBL/GenBank/DDBJ whole genome shotgun (WGS) entry which is preliminary data.</text>
</comment>
<gene>
    <name evidence="4" type="ORF">ACFPP7_08845</name>
</gene>
<organism evidence="4 5">
    <name type="scientific">Polaromonas jejuensis</name>
    <dbReference type="NCBI Taxonomy" id="457502"/>
    <lineage>
        <taxon>Bacteria</taxon>
        <taxon>Pseudomonadati</taxon>
        <taxon>Pseudomonadota</taxon>
        <taxon>Betaproteobacteria</taxon>
        <taxon>Burkholderiales</taxon>
        <taxon>Comamonadaceae</taxon>
        <taxon>Polaromonas</taxon>
    </lineage>
</organism>
<proteinExistence type="predicted"/>
<reference evidence="5" key="1">
    <citation type="journal article" date="2019" name="Int. J. Syst. Evol. Microbiol.">
        <title>The Global Catalogue of Microorganisms (GCM) 10K type strain sequencing project: providing services to taxonomists for standard genome sequencing and annotation.</title>
        <authorList>
            <consortium name="The Broad Institute Genomics Platform"/>
            <consortium name="The Broad Institute Genome Sequencing Center for Infectious Disease"/>
            <person name="Wu L."/>
            <person name="Ma J."/>
        </authorList>
    </citation>
    <scope>NUCLEOTIDE SEQUENCE [LARGE SCALE GENOMIC DNA]</scope>
    <source>
        <strain evidence="5">CGMCC 4.7277</strain>
    </source>
</reference>
<evidence type="ECO:0000256" key="1">
    <source>
        <dbReference type="ARBA" id="ARBA00022630"/>
    </source>
</evidence>
<evidence type="ECO:0000256" key="2">
    <source>
        <dbReference type="ARBA" id="ARBA00022643"/>
    </source>
</evidence>
<sequence length="327" mass="34318">MKTRITELLGIDHPILQAGMSWASSSSALPAAVSNAGGLGVVAAGPMYVQDFCSVLDQMAVLTDKPFAVNIPLYRPQVGEILDAMHARRVPVIIASQGGPKAHLPRFRDYGAKWIQVVSTLEHALKAEAAGVDGLVVVGTEAGGHPPANEVSTLVTVRQVLRQVSLPVIAGGGVADGWGIAALLALGADAVQLGTRFLMTHEATVHSAYKKAVLDAGVADPVLVGRRSLPVRTLNNKFAQSIFDAEQRNAPANEYEALFKKSTLRQAALDGDVDWGKVEAGQSAGLVHRIDSASEVMQALVSELSEAFARIRAIAGVPQAVTETVAT</sequence>
<dbReference type="RefSeq" id="WP_068833673.1">
    <property type="nucleotide sequence ID" value="NZ_JBHSMX010000012.1"/>
</dbReference>